<gene>
    <name evidence="1" type="ORF">Melaina855_1480</name>
</gene>
<proteinExistence type="predicted"/>
<evidence type="ECO:0000313" key="1">
    <source>
        <dbReference type="EMBL" id="QGT49761.1"/>
    </source>
</evidence>
<organism evidence="1">
    <name type="scientific">uncultured Candidatus Melainabacteria bacterium</name>
    <dbReference type="NCBI Taxonomy" id="2682970"/>
    <lineage>
        <taxon>Bacteria</taxon>
        <taxon>Bacillati</taxon>
        <taxon>Candidatus Melainabacteria</taxon>
        <taxon>environmental samples</taxon>
    </lineage>
</organism>
<reference evidence="1" key="1">
    <citation type="journal article" date="2020" name="J. ISSAAS">
        <title>Lactobacilli and other gastrointestinal microbiota of Peromyscus leucopus, reservoir host for agents of Lyme disease and other zoonoses in North America.</title>
        <authorList>
            <person name="Milovic A."/>
            <person name="Bassam K."/>
            <person name="Shao H."/>
            <person name="Chatzistamou I."/>
            <person name="Tufts D.M."/>
            <person name="Diuk-Wasser M."/>
            <person name="Barbour A.G."/>
        </authorList>
    </citation>
    <scope>NUCLEOTIDE SEQUENCE</scope>
    <source>
        <strain evidence="1">LL20</strain>
    </source>
</reference>
<dbReference type="EMBL" id="MN577570">
    <property type="protein sequence ID" value="QGT49761.1"/>
    <property type="molecule type" value="Genomic_DNA"/>
</dbReference>
<accession>A0A650EKK7</accession>
<protein>
    <submittedName>
        <fullName evidence="1">Uncharacterized protein</fullName>
    </submittedName>
</protein>
<name>A0A650EKK7_9BACT</name>
<sequence length="218" mass="26125">MKTKEEIIFKTNGWQAINRIGILNENYHTLILNYSELMNEIVQIQSAQEPFLLLFNNKNLNRYIFNFLASTSALIDSCRNAMSFYEETTIYEHYKQGINEQFSNNSIAVFIKDLRNYQMHYKIAFPCLSKEEKVSFETYELNQYNNWTKLSKEFIKTKGDFIILKPLFESYFKILEPFYMNIYSELIKYHHQDFKETINLAAKINMPIPNIYYQLINK</sequence>
<dbReference type="AlphaFoldDB" id="A0A650EKK7"/>